<gene>
    <name evidence="11" type="ORF">VTL71DRAFT_9566</name>
</gene>
<dbReference type="PANTHER" id="PTHR24223:SF345">
    <property type="entry name" value="ABC MULTIDRUG TRANSPORTER (EUROFUNG)"/>
    <property type="match status" value="1"/>
</dbReference>
<dbReference type="InterPro" id="IPR036640">
    <property type="entry name" value="ABC1_TM_sf"/>
</dbReference>
<feature type="transmembrane region" description="Helical" evidence="8">
    <location>
        <begin position="173"/>
        <end position="191"/>
    </location>
</feature>
<evidence type="ECO:0000256" key="7">
    <source>
        <dbReference type="ARBA" id="ARBA00023136"/>
    </source>
</evidence>
<evidence type="ECO:0000256" key="6">
    <source>
        <dbReference type="ARBA" id="ARBA00022989"/>
    </source>
</evidence>
<feature type="transmembrane region" description="Helical" evidence="8">
    <location>
        <begin position="297"/>
        <end position="315"/>
    </location>
</feature>
<keyword evidence="6 8" id="KW-1133">Transmembrane helix</keyword>
<dbReference type="Gene3D" id="1.20.1560.10">
    <property type="entry name" value="ABC transporter type 1, transmembrane domain"/>
    <property type="match status" value="2"/>
</dbReference>
<feature type="transmembrane region" description="Helical" evidence="8">
    <location>
        <begin position="44"/>
        <end position="64"/>
    </location>
</feature>
<feature type="transmembrane region" description="Helical" evidence="8">
    <location>
        <begin position="147"/>
        <end position="167"/>
    </location>
</feature>
<feature type="domain" description="ABC transporter" evidence="9">
    <location>
        <begin position="1195"/>
        <end position="1472"/>
    </location>
</feature>
<evidence type="ECO:0000256" key="3">
    <source>
        <dbReference type="ARBA" id="ARBA00022692"/>
    </source>
</evidence>
<evidence type="ECO:0000259" key="9">
    <source>
        <dbReference type="PROSITE" id="PS50893"/>
    </source>
</evidence>
<dbReference type="InterPro" id="IPR003593">
    <property type="entry name" value="AAA+_ATPase"/>
</dbReference>
<evidence type="ECO:0000256" key="1">
    <source>
        <dbReference type="ARBA" id="ARBA00004141"/>
    </source>
</evidence>
<dbReference type="InterPro" id="IPR003439">
    <property type="entry name" value="ABC_transporter-like_ATP-bd"/>
</dbReference>
<dbReference type="InterPro" id="IPR017871">
    <property type="entry name" value="ABC_transporter-like_CS"/>
</dbReference>
<name>A0ABR4BSI6_9HELO</name>
<dbReference type="InterPro" id="IPR027417">
    <property type="entry name" value="P-loop_NTPase"/>
</dbReference>
<comment type="subcellular location">
    <subcellularLocation>
        <location evidence="1">Membrane</location>
        <topology evidence="1">Multi-pass membrane protein</topology>
    </subcellularLocation>
</comment>
<dbReference type="Pfam" id="PF00005">
    <property type="entry name" value="ABC_tran"/>
    <property type="match status" value="2"/>
</dbReference>
<dbReference type="SUPFAM" id="SSF52540">
    <property type="entry name" value="P-loop containing nucleoside triphosphate hydrolases"/>
    <property type="match status" value="2"/>
</dbReference>
<dbReference type="PROSITE" id="PS50893">
    <property type="entry name" value="ABC_TRANSPORTER_2"/>
    <property type="match status" value="2"/>
</dbReference>
<keyword evidence="4" id="KW-0547">Nucleotide-binding</keyword>
<feature type="domain" description="ABC transmembrane type-1" evidence="10">
    <location>
        <begin position="882"/>
        <end position="1158"/>
    </location>
</feature>
<dbReference type="Pfam" id="PF00664">
    <property type="entry name" value="ABC_membrane"/>
    <property type="match status" value="1"/>
</dbReference>
<dbReference type="PROSITE" id="PS00211">
    <property type="entry name" value="ABC_TRANSPORTER_1"/>
    <property type="match status" value="1"/>
</dbReference>
<keyword evidence="2" id="KW-0813">Transport</keyword>
<dbReference type="SMART" id="SM00382">
    <property type="entry name" value="AAA"/>
    <property type="match status" value="2"/>
</dbReference>
<dbReference type="PROSITE" id="PS50929">
    <property type="entry name" value="ABC_TM1F"/>
    <property type="match status" value="2"/>
</dbReference>
<evidence type="ECO:0000313" key="12">
    <source>
        <dbReference type="Proteomes" id="UP001595075"/>
    </source>
</evidence>
<feature type="domain" description="ABC transporter" evidence="9">
    <location>
        <begin position="593"/>
        <end position="826"/>
    </location>
</feature>
<reference evidence="11 12" key="1">
    <citation type="journal article" date="2024" name="Commun. Biol.">
        <title>Comparative genomic analysis of thermophilic fungi reveals convergent evolutionary adaptations and gene losses.</title>
        <authorList>
            <person name="Steindorff A.S."/>
            <person name="Aguilar-Pontes M.V."/>
            <person name="Robinson A.J."/>
            <person name="Andreopoulos B."/>
            <person name="LaButti K."/>
            <person name="Kuo A."/>
            <person name="Mondo S."/>
            <person name="Riley R."/>
            <person name="Otillar R."/>
            <person name="Haridas S."/>
            <person name="Lipzen A."/>
            <person name="Grimwood J."/>
            <person name="Schmutz J."/>
            <person name="Clum A."/>
            <person name="Reid I.D."/>
            <person name="Moisan M.C."/>
            <person name="Butler G."/>
            <person name="Nguyen T.T.M."/>
            <person name="Dewar K."/>
            <person name="Conant G."/>
            <person name="Drula E."/>
            <person name="Henrissat B."/>
            <person name="Hansel C."/>
            <person name="Singer S."/>
            <person name="Hutchinson M.I."/>
            <person name="de Vries R.P."/>
            <person name="Natvig D.O."/>
            <person name="Powell A.J."/>
            <person name="Tsang A."/>
            <person name="Grigoriev I.V."/>
        </authorList>
    </citation>
    <scope>NUCLEOTIDE SEQUENCE [LARGE SCALE GENOMIC DNA]</scope>
    <source>
        <strain evidence="11 12">CBS 494.80</strain>
    </source>
</reference>
<sequence length="1474" mass="163590">MDLRFMLREGCSALTGQEQLLLHHNQLRSLPAFVSGGSFADSHFMYLLWGNIIRFAPSVFLIASSPVVFSKLRGRKLVTVSNARGLIKLLVAFTIWVLQLVNTIVSTKIAKFTTSTFIQLLSLVAYTALVPMTFLEHARSISPSTIITLYLMLSIFCDIIQVGLLYVTKELCGPWVLPTIIFLTRIFLLILESWNKCSILRESYQHHSPEEKSGVLATAFFSWVNEFIAHGYSKILTVHDMPPLPSYLDSQRLRDELAIAWKNRTFRYCQPVLVARTITYVTHDLPPLENKKEGFRLLVFAFVIYMGMAIAKGMYDVRLHRLNVMNDMTIIGLIYERCFTIREENLDDAAAVTLMSNDAEMTMLTADSFHELWAQAIELAIGIYLLAMELGWVCIVPILVVFASSQGSKFVVSRIASRQKAVSEATQARITTTKSVLDSMKNIKMMGVVEKTEAKIQAARSFEISKYTSLNRLFVAFNASGMMLALFSPAITLITFSIQAELRAIKAIDVNLVFTSLAIFGLVTSSANTIRTMSAHLASAIAAFDRIQNYISGSSREDRRDILHQMRSNISASRSNVNNSDSLREPGIEDTAVSIVDASIIPASASAHVLHDLNITIKKGSFVICCGPVGAGKTSLVKAILGDLPFDNGSIRTTFSDVAYCSQTPWLPNGKIKDIIQGPLKIRVNPDELWYRRVIRACDLDEDLLQLPDDDQTIVGSRGVKLSGGQKHRVALARATYARKNMVILDDVLSALDAATQSRIVERLLGANGLFKQLGTTVILNTHDKAQVLPLADHIVVLDYNGNIAEQGSWSNLRLKTGYISSLALEEKAGKLAVSDHINVDDRIFTPAYVKPDANIQDLSRTTGDISLYRYYFGAIGWLPLILLLFSMSLYATLIGFMPYWLRLWGESGGKNTRYFSSVYFLLALAAFVCIIMTLTNIWLFVGPWSGEVLHARLLHTVMAAPLAFFGTIDTGTTLNRFSSDIMMIDRRLPPSLLQVGQYLFTLLSQAILLAIVQPLMAFTLPITFLAVYFVQKVYLRTSRQLRLLDLETKASLNSSFLETLEGVPTIRAFGWQQAFTEDNINKLDQCLRPWYLMMCLQRWLNVTMDLIVLVIAMLVIAFAVVFKGTTTGGEVGIALNVVLLANQALLRLVESWTIMETSLGAIARLRAFETDVTAEALPNENCIPGPEWPSECSITFENMSASHDINTIALENINIAIKPGMKVGICGRTGSGKSSLLLSILRLIEIKSGTIWIDGLDLQKLPRNCIRSRIISVPQEPMLRMSETVRQNLVIEDLGILDERIVAVLEKVKLWSVIKARGGGTGPFSDQDQDLPTTSESTASEEALLGRFVTQPAEAADDDSALNMLMSALPVSQGQQQLFSLARALLMRPYRGKIVLLDEATSSVDAETDKLMQNLIREEFEDYTVLTIAHRMDTILGSDVVLVLDGGNLAEFGPPAELAKKDDGLFRALLQIR</sequence>
<proteinExistence type="predicted"/>
<feature type="domain" description="ABC transmembrane type-1" evidence="10">
    <location>
        <begin position="270"/>
        <end position="539"/>
    </location>
</feature>
<feature type="transmembrane region" description="Helical" evidence="8">
    <location>
        <begin position="1100"/>
        <end position="1123"/>
    </location>
</feature>
<dbReference type="InterPro" id="IPR011527">
    <property type="entry name" value="ABC1_TM_dom"/>
</dbReference>
<dbReference type="CDD" id="cd18580">
    <property type="entry name" value="ABC_6TM_ABCC_D2"/>
    <property type="match status" value="1"/>
</dbReference>
<feature type="transmembrane region" description="Helical" evidence="8">
    <location>
        <begin position="473"/>
        <end position="498"/>
    </location>
</feature>
<evidence type="ECO:0000256" key="5">
    <source>
        <dbReference type="ARBA" id="ARBA00022840"/>
    </source>
</evidence>
<dbReference type="EMBL" id="JAZHXI010000023">
    <property type="protein sequence ID" value="KAL2060171.1"/>
    <property type="molecule type" value="Genomic_DNA"/>
</dbReference>
<feature type="transmembrane region" description="Helical" evidence="8">
    <location>
        <begin position="871"/>
        <end position="898"/>
    </location>
</feature>
<accession>A0ABR4BSI6</accession>
<feature type="transmembrane region" description="Helical" evidence="8">
    <location>
        <begin position="117"/>
        <end position="135"/>
    </location>
</feature>
<dbReference type="SUPFAM" id="SSF90123">
    <property type="entry name" value="ABC transporter transmembrane region"/>
    <property type="match status" value="2"/>
</dbReference>
<organism evidence="11 12">
    <name type="scientific">Oculimacula yallundae</name>
    <dbReference type="NCBI Taxonomy" id="86028"/>
    <lineage>
        <taxon>Eukaryota</taxon>
        <taxon>Fungi</taxon>
        <taxon>Dikarya</taxon>
        <taxon>Ascomycota</taxon>
        <taxon>Pezizomycotina</taxon>
        <taxon>Leotiomycetes</taxon>
        <taxon>Helotiales</taxon>
        <taxon>Ploettnerulaceae</taxon>
        <taxon>Oculimacula</taxon>
    </lineage>
</organism>
<feature type="transmembrane region" description="Helical" evidence="8">
    <location>
        <begin position="918"/>
        <end position="942"/>
    </location>
</feature>
<evidence type="ECO:0000256" key="8">
    <source>
        <dbReference type="SAM" id="Phobius"/>
    </source>
</evidence>
<keyword evidence="3 8" id="KW-0812">Transmembrane</keyword>
<dbReference type="InterPro" id="IPR044726">
    <property type="entry name" value="ABCC_6TM_D2"/>
</dbReference>
<evidence type="ECO:0000256" key="2">
    <source>
        <dbReference type="ARBA" id="ARBA00022448"/>
    </source>
</evidence>
<evidence type="ECO:0000313" key="11">
    <source>
        <dbReference type="EMBL" id="KAL2060171.1"/>
    </source>
</evidence>
<keyword evidence="12" id="KW-1185">Reference proteome</keyword>
<comment type="caution">
    <text evidence="11">The sequence shown here is derived from an EMBL/GenBank/DDBJ whole genome shotgun (WGS) entry which is preliminary data.</text>
</comment>
<feature type="transmembrane region" description="Helical" evidence="8">
    <location>
        <begin position="85"/>
        <end position="105"/>
    </location>
</feature>
<feature type="transmembrane region" description="Helical" evidence="8">
    <location>
        <begin position="998"/>
        <end position="1031"/>
    </location>
</feature>
<feature type="transmembrane region" description="Helical" evidence="8">
    <location>
        <begin position="381"/>
        <end position="404"/>
    </location>
</feature>
<dbReference type="InterPro" id="IPR050173">
    <property type="entry name" value="ABC_transporter_C-like"/>
</dbReference>
<protein>
    <submittedName>
        <fullName evidence="11">Uncharacterized protein</fullName>
    </submittedName>
</protein>
<evidence type="ECO:0000256" key="4">
    <source>
        <dbReference type="ARBA" id="ARBA00022741"/>
    </source>
</evidence>
<keyword evidence="7 8" id="KW-0472">Membrane</keyword>
<dbReference type="Proteomes" id="UP001595075">
    <property type="component" value="Unassembled WGS sequence"/>
</dbReference>
<keyword evidence="5" id="KW-0067">ATP-binding</keyword>
<evidence type="ECO:0000259" key="10">
    <source>
        <dbReference type="PROSITE" id="PS50929"/>
    </source>
</evidence>
<dbReference type="PANTHER" id="PTHR24223">
    <property type="entry name" value="ATP-BINDING CASSETTE SUB-FAMILY C"/>
    <property type="match status" value="1"/>
</dbReference>
<dbReference type="Gene3D" id="3.40.50.300">
    <property type="entry name" value="P-loop containing nucleotide triphosphate hydrolases"/>
    <property type="match status" value="2"/>
</dbReference>